<keyword evidence="3" id="KW-1185">Reference proteome</keyword>
<evidence type="ECO:0000256" key="1">
    <source>
        <dbReference type="SAM" id="MobiDB-lite"/>
    </source>
</evidence>
<accession>A0A3D8SP85</accession>
<sequence>MSRHGNRAAENPSQKTVKLKSHHIRPRYPEEASLARADIQRTKDDPVSAITQKEINESINLTNQQLKDEPIGALNQKSNEPISVLAQKSNDEPTKASDHQKTNELANILDQQPKDEPAKDLD</sequence>
<feature type="compositionally biased region" description="Basic and acidic residues" evidence="1">
    <location>
        <begin position="112"/>
        <end position="122"/>
    </location>
</feature>
<reference evidence="2 3" key="1">
    <citation type="journal article" date="2018" name="IMA Fungus">
        <title>IMA Genome-F 9: Draft genome sequence of Annulohypoxylon stygium, Aspergillus mulundensis, Berkeleyomyces basicola (syn. Thielaviopsis basicola), Ceratocystis smalleyi, two Cercospora beticola strains, Coleophoma cylindrospora, Fusarium fracticaudum, Phialophora cf. hyalina, and Morchella septimelata.</title>
        <authorList>
            <person name="Wingfield B.D."/>
            <person name="Bills G.F."/>
            <person name="Dong Y."/>
            <person name="Huang W."/>
            <person name="Nel W.J."/>
            <person name="Swalarsk-Parry B.S."/>
            <person name="Vaghefi N."/>
            <person name="Wilken P.M."/>
            <person name="An Z."/>
            <person name="de Beer Z.W."/>
            <person name="De Vos L."/>
            <person name="Chen L."/>
            <person name="Duong T.A."/>
            <person name="Gao Y."/>
            <person name="Hammerbacher A."/>
            <person name="Kikkert J.R."/>
            <person name="Li Y."/>
            <person name="Li H."/>
            <person name="Li K."/>
            <person name="Li Q."/>
            <person name="Liu X."/>
            <person name="Ma X."/>
            <person name="Naidoo K."/>
            <person name="Pethybridge S.J."/>
            <person name="Sun J."/>
            <person name="Steenkamp E.T."/>
            <person name="van der Nest M.A."/>
            <person name="van Wyk S."/>
            <person name="Wingfield M.J."/>
            <person name="Xiong C."/>
            <person name="Yue Q."/>
            <person name="Zhang X."/>
        </authorList>
    </citation>
    <scope>NUCLEOTIDE SEQUENCE [LARGE SCALE GENOMIC DNA]</scope>
    <source>
        <strain evidence="2 3">BP6252</strain>
    </source>
</reference>
<evidence type="ECO:0000313" key="3">
    <source>
        <dbReference type="Proteomes" id="UP000256645"/>
    </source>
</evidence>
<feature type="region of interest" description="Disordered" evidence="1">
    <location>
        <begin position="1"/>
        <end position="48"/>
    </location>
</feature>
<proteinExistence type="predicted"/>
<dbReference type="Proteomes" id="UP000256645">
    <property type="component" value="Unassembled WGS sequence"/>
</dbReference>
<name>A0A3D8SP85_9HELO</name>
<organism evidence="2 3">
    <name type="scientific">Coleophoma cylindrospora</name>
    <dbReference type="NCBI Taxonomy" id="1849047"/>
    <lineage>
        <taxon>Eukaryota</taxon>
        <taxon>Fungi</taxon>
        <taxon>Dikarya</taxon>
        <taxon>Ascomycota</taxon>
        <taxon>Pezizomycotina</taxon>
        <taxon>Leotiomycetes</taxon>
        <taxon>Helotiales</taxon>
        <taxon>Dermateaceae</taxon>
        <taxon>Coleophoma</taxon>
    </lineage>
</organism>
<feature type="compositionally biased region" description="Basic and acidic residues" evidence="1">
    <location>
        <begin position="89"/>
        <end position="102"/>
    </location>
</feature>
<dbReference type="AlphaFoldDB" id="A0A3D8SP85"/>
<feature type="region of interest" description="Disordered" evidence="1">
    <location>
        <begin position="62"/>
        <end position="122"/>
    </location>
</feature>
<evidence type="ECO:0000313" key="2">
    <source>
        <dbReference type="EMBL" id="RDW88107.1"/>
    </source>
</evidence>
<gene>
    <name evidence="2" type="ORF">BP6252_00139</name>
</gene>
<protein>
    <submittedName>
        <fullName evidence="2">Uncharacterized protein</fullName>
    </submittedName>
</protein>
<comment type="caution">
    <text evidence="2">The sequence shown here is derived from an EMBL/GenBank/DDBJ whole genome shotgun (WGS) entry which is preliminary data.</text>
</comment>
<feature type="compositionally biased region" description="Basic residues" evidence="1">
    <location>
        <begin position="17"/>
        <end position="26"/>
    </location>
</feature>
<dbReference type="EMBL" id="PDLM01000001">
    <property type="protein sequence ID" value="RDW88107.1"/>
    <property type="molecule type" value="Genomic_DNA"/>
</dbReference>